<evidence type="ECO:0000313" key="3">
    <source>
        <dbReference type="Proteomes" id="UP000195755"/>
    </source>
</evidence>
<dbReference type="AlphaFoldDB" id="A0A1Z2LE08"/>
<protein>
    <submittedName>
        <fullName evidence="2">Post-polyketide modification protein</fullName>
    </submittedName>
</protein>
<dbReference type="RefSeq" id="WP_087930121.1">
    <property type="nucleotide sequence ID" value="NZ_CP021744.1"/>
</dbReference>
<keyword evidence="1" id="KW-0812">Transmembrane</keyword>
<feature type="transmembrane region" description="Helical" evidence="1">
    <location>
        <begin position="254"/>
        <end position="281"/>
    </location>
</feature>
<keyword evidence="1" id="KW-0472">Membrane</keyword>
<organism evidence="2 3">
    <name type="scientific">Streptomyces albireticuli</name>
    <dbReference type="NCBI Taxonomy" id="1940"/>
    <lineage>
        <taxon>Bacteria</taxon>
        <taxon>Bacillati</taxon>
        <taxon>Actinomycetota</taxon>
        <taxon>Actinomycetes</taxon>
        <taxon>Kitasatosporales</taxon>
        <taxon>Streptomycetaceae</taxon>
        <taxon>Streptomyces</taxon>
    </lineage>
</organism>
<proteinExistence type="predicted"/>
<name>A0A1Z2LE08_9ACTN</name>
<feature type="transmembrane region" description="Helical" evidence="1">
    <location>
        <begin position="208"/>
        <end position="233"/>
    </location>
</feature>
<dbReference type="OrthoDB" id="4307195at2"/>
<evidence type="ECO:0000313" key="2">
    <source>
        <dbReference type="EMBL" id="ARZ72534.1"/>
    </source>
</evidence>
<dbReference type="EMBL" id="CP021744">
    <property type="protein sequence ID" value="ARZ72534.1"/>
    <property type="molecule type" value="Genomic_DNA"/>
</dbReference>
<dbReference type="Proteomes" id="UP000195755">
    <property type="component" value="Chromosome"/>
</dbReference>
<dbReference type="Pfam" id="PF17198">
    <property type="entry name" value="AveC_like"/>
    <property type="match status" value="1"/>
</dbReference>
<accession>A0A1Z2LE08</accession>
<sequence length="297" mass="32436">MLAALGMLIVFFAASVLVRWAIDGGAHSLPDSGYRISTARAVSIWTAQVVTVLLIVTIAVVLVRRCLRAGQVTFDMAVFVGAFLTSWQDPIFNYSGLGFITSHYAVHVASWGPYLPGWHSIRPENQTEAVLSGSVITYSLMVVWVWLQCRMTSAIARARPRWGLARLAAVGVLVTTVIDTSIQIPWMLTGLYTYPTRIKSLTILPEAWYGMPLNYSVLIAVIVVPFGMARYLLTVKSVEPLMLRGSELATGWRAGAVRILACAATLNILLFVFAVTTVLVMHSGAATTISLPSHLWP</sequence>
<dbReference type="KEGG" id="salj:SMD11_6958"/>
<evidence type="ECO:0000256" key="1">
    <source>
        <dbReference type="SAM" id="Phobius"/>
    </source>
</evidence>
<keyword evidence="1" id="KW-1133">Transmembrane helix</keyword>
<feature type="transmembrane region" description="Helical" evidence="1">
    <location>
        <begin position="167"/>
        <end position="188"/>
    </location>
</feature>
<feature type="transmembrane region" description="Helical" evidence="1">
    <location>
        <begin position="129"/>
        <end position="147"/>
    </location>
</feature>
<feature type="transmembrane region" description="Helical" evidence="1">
    <location>
        <begin position="42"/>
        <end position="62"/>
    </location>
</feature>
<dbReference type="InterPro" id="IPR033459">
    <property type="entry name" value="AveC-like"/>
</dbReference>
<reference evidence="2 3" key="1">
    <citation type="submission" date="2017-06" db="EMBL/GenBank/DDBJ databases">
        <title>Streptomyces albireticuli Genome sequencing and assembly.</title>
        <authorList>
            <person name="Wang Y."/>
            <person name="Du B."/>
            <person name="Ding Y."/>
            <person name="Liu H."/>
            <person name="Hou Q."/>
            <person name="Liu K."/>
            <person name="Yao L."/>
            <person name="Wang C."/>
        </authorList>
    </citation>
    <scope>NUCLEOTIDE SEQUENCE [LARGE SCALE GENOMIC DNA]</scope>
    <source>
        <strain evidence="2 3">MDJK11</strain>
    </source>
</reference>
<gene>
    <name evidence="2" type="ORF">SMD11_6958</name>
</gene>